<proteinExistence type="predicted"/>
<keyword evidence="3 7" id="KW-0812">Transmembrane</keyword>
<dbReference type="EMBL" id="MOMC01000015">
    <property type="protein sequence ID" value="ONH31602.1"/>
    <property type="molecule type" value="Genomic_DNA"/>
</dbReference>
<feature type="transmembrane region" description="Helical" evidence="7">
    <location>
        <begin position="363"/>
        <end position="384"/>
    </location>
</feature>
<keyword evidence="2" id="KW-0813">Transport</keyword>
<keyword evidence="5 7" id="KW-0472">Membrane</keyword>
<feature type="region of interest" description="Disordered" evidence="6">
    <location>
        <begin position="458"/>
        <end position="490"/>
    </location>
</feature>
<dbReference type="Pfam" id="PF00083">
    <property type="entry name" value="Sugar_tr"/>
    <property type="match status" value="1"/>
</dbReference>
<dbReference type="AlphaFoldDB" id="A0A1V2IEG8"/>
<feature type="transmembrane region" description="Helical" evidence="7">
    <location>
        <begin position="338"/>
        <end position="357"/>
    </location>
</feature>
<feature type="transmembrane region" description="Helical" evidence="7">
    <location>
        <begin position="119"/>
        <end position="140"/>
    </location>
</feature>
<comment type="subcellular location">
    <subcellularLocation>
        <location evidence="1">Cell membrane</location>
        <topology evidence="1">Multi-pass membrane protein</topology>
    </subcellularLocation>
</comment>
<evidence type="ECO:0000256" key="1">
    <source>
        <dbReference type="ARBA" id="ARBA00004651"/>
    </source>
</evidence>
<dbReference type="InterPro" id="IPR005828">
    <property type="entry name" value="MFS_sugar_transport-like"/>
</dbReference>
<feature type="transmembrane region" description="Helical" evidence="7">
    <location>
        <begin position="95"/>
        <end position="113"/>
    </location>
</feature>
<evidence type="ECO:0000313" key="9">
    <source>
        <dbReference type="EMBL" id="ONH31602.1"/>
    </source>
</evidence>
<dbReference type="InterPro" id="IPR036259">
    <property type="entry name" value="MFS_trans_sf"/>
</dbReference>
<feature type="transmembrane region" description="Helical" evidence="7">
    <location>
        <begin position="24"/>
        <end position="44"/>
    </location>
</feature>
<dbReference type="GO" id="GO:0005886">
    <property type="term" value="C:plasma membrane"/>
    <property type="evidence" value="ECO:0007669"/>
    <property type="project" value="UniProtKB-SubCell"/>
</dbReference>
<evidence type="ECO:0000313" key="10">
    <source>
        <dbReference type="Proteomes" id="UP000188929"/>
    </source>
</evidence>
<feature type="transmembrane region" description="Helical" evidence="7">
    <location>
        <begin position="64"/>
        <end position="83"/>
    </location>
</feature>
<evidence type="ECO:0000256" key="4">
    <source>
        <dbReference type="ARBA" id="ARBA00022989"/>
    </source>
</evidence>
<keyword evidence="4 7" id="KW-1133">Transmembrane helix</keyword>
<comment type="caution">
    <text evidence="9">The sequence shown here is derived from an EMBL/GenBank/DDBJ whole genome shotgun (WGS) entry which is preliminary data.</text>
</comment>
<dbReference type="CDD" id="cd17316">
    <property type="entry name" value="MFS_SV2_like"/>
    <property type="match status" value="1"/>
</dbReference>
<dbReference type="Proteomes" id="UP000188929">
    <property type="component" value="Unassembled WGS sequence"/>
</dbReference>
<evidence type="ECO:0000256" key="5">
    <source>
        <dbReference type="ARBA" id="ARBA00023136"/>
    </source>
</evidence>
<dbReference type="Gene3D" id="1.20.1250.20">
    <property type="entry name" value="MFS general substrate transporter like domains"/>
    <property type="match status" value="1"/>
</dbReference>
<keyword evidence="10" id="KW-1185">Reference proteome</keyword>
<feature type="transmembrane region" description="Helical" evidence="7">
    <location>
        <begin position="306"/>
        <end position="326"/>
    </location>
</feature>
<evidence type="ECO:0000256" key="6">
    <source>
        <dbReference type="SAM" id="MobiDB-lite"/>
    </source>
</evidence>
<accession>A0A1V2IEG8</accession>
<reference evidence="10" key="1">
    <citation type="submission" date="2016-10" db="EMBL/GenBank/DDBJ databases">
        <title>Frankia sp. NRRL B-16386 Genome sequencing.</title>
        <authorList>
            <person name="Ghodhbane-Gtari F."/>
            <person name="Swanson E."/>
            <person name="Gueddou A."/>
            <person name="Hezbri K."/>
            <person name="Ktari K."/>
            <person name="Nouioui I."/>
            <person name="Morris K."/>
            <person name="Simpson S."/>
            <person name="Abebe-Akele F."/>
            <person name="Thomas K."/>
            <person name="Gtari M."/>
            <person name="Tisa L.S."/>
        </authorList>
    </citation>
    <scope>NUCLEOTIDE SEQUENCE [LARGE SCALE GENOMIC DNA]</scope>
    <source>
        <strain evidence="10">NRRL B-16386</strain>
    </source>
</reference>
<dbReference type="SUPFAM" id="SSF103473">
    <property type="entry name" value="MFS general substrate transporter"/>
    <property type="match status" value="1"/>
</dbReference>
<feature type="compositionally biased region" description="Low complexity" evidence="6">
    <location>
        <begin position="458"/>
        <end position="472"/>
    </location>
</feature>
<dbReference type="RefSeq" id="WP_076815067.1">
    <property type="nucleotide sequence ID" value="NZ_MOMC01000015.1"/>
</dbReference>
<feature type="transmembrane region" description="Helical" evidence="7">
    <location>
        <begin position="396"/>
        <end position="420"/>
    </location>
</feature>
<evidence type="ECO:0000259" key="8">
    <source>
        <dbReference type="PROSITE" id="PS50850"/>
    </source>
</evidence>
<dbReference type="PROSITE" id="PS50850">
    <property type="entry name" value="MFS"/>
    <property type="match status" value="1"/>
</dbReference>
<dbReference type="STRING" id="1834516.BL253_07920"/>
<evidence type="ECO:0000256" key="7">
    <source>
        <dbReference type="SAM" id="Phobius"/>
    </source>
</evidence>
<feature type="compositionally biased region" description="Pro residues" evidence="6">
    <location>
        <begin position="244"/>
        <end position="259"/>
    </location>
</feature>
<evidence type="ECO:0000256" key="3">
    <source>
        <dbReference type="ARBA" id="ARBA00022692"/>
    </source>
</evidence>
<organism evidence="9 10">
    <name type="scientific">Pseudofrankia asymbiotica</name>
    <dbReference type="NCBI Taxonomy" id="1834516"/>
    <lineage>
        <taxon>Bacteria</taxon>
        <taxon>Bacillati</taxon>
        <taxon>Actinomycetota</taxon>
        <taxon>Actinomycetes</taxon>
        <taxon>Frankiales</taxon>
        <taxon>Frankiaceae</taxon>
        <taxon>Pseudofrankia</taxon>
    </lineage>
</organism>
<gene>
    <name evidence="9" type="ORF">BL253_07920</name>
</gene>
<protein>
    <submittedName>
        <fullName evidence="9">MFS transporter</fullName>
    </submittedName>
</protein>
<feature type="transmembrane region" description="Helical" evidence="7">
    <location>
        <begin position="275"/>
        <end position="300"/>
    </location>
</feature>
<feature type="domain" description="Major facilitator superfamily (MFS) profile" evidence="8">
    <location>
        <begin position="28"/>
        <end position="451"/>
    </location>
</feature>
<feature type="transmembrane region" description="Helical" evidence="7">
    <location>
        <begin position="426"/>
        <end position="447"/>
    </location>
</feature>
<feature type="region of interest" description="Disordered" evidence="6">
    <location>
        <begin position="240"/>
        <end position="259"/>
    </location>
</feature>
<dbReference type="PANTHER" id="PTHR23511:SF34">
    <property type="entry name" value="SYNAPTIC VESICLE GLYCOPROTEIN 2"/>
    <property type="match status" value="1"/>
</dbReference>
<feature type="transmembrane region" description="Helical" evidence="7">
    <location>
        <begin position="152"/>
        <end position="172"/>
    </location>
</feature>
<dbReference type="InterPro" id="IPR020846">
    <property type="entry name" value="MFS_dom"/>
</dbReference>
<dbReference type="OrthoDB" id="9787026at2"/>
<dbReference type="PANTHER" id="PTHR23511">
    <property type="entry name" value="SYNAPTIC VESICLE GLYCOPROTEIN 2"/>
    <property type="match status" value="1"/>
</dbReference>
<feature type="transmembrane region" description="Helical" evidence="7">
    <location>
        <begin position="184"/>
        <end position="202"/>
    </location>
</feature>
<name>A0A1V2IEG8_9ACTN</name>
<dbReference type="GO" id="GO:0022857">
    <property type="term" value="F:transmembrane transporter activity"/>
    <property type="evidence" value="ECO:0007669"/>
    <property type="project" value="InterPro"/>
</dbReference>
<evidence type="ECO:0000256" key="2">
    <source>
        <dbReference type="ARBA" id="ARBA00022448"/>
    </source>
</evidence>
<sequence length="490" mass="51660">MTSSVGVGEPSLAARLDRLPVGRIHLVAVICVGLGFFFDTYEVFLAGTLSVVLKQSFGFGGDSLKLLLASAFVGQFAGALVLGRLADRIGRRNSFLLNLLIYSVFSLVGGLAPNVEVLVGARFLAGMGLGAELTLGDSYLSDLLPPRVRGRLIAAAYTIGFLGVPAAGFLGRGLVGRSPVGVDGWRWMFFLGALGAVLVWALRRVLPESPRWLESVGRHEEADRIVTAWETDAVRRGHALSEPAPVPAPTTPPETAPRRPPFRVLFTGPFLRRTVMAWIMNVMSAIGYYGFGTIATLVLVAKGYTVLTSLSFLALTYVGYPLGSLLSLPVIERFERRAIVAVSASGMAVAGLLFGFAGSGTTVVLWGTLFTLISNVYSNGYHVFTAELYPTAVRATAVGAAYALSRLVTAALPFVLIPILDHAGSGAVFTVVAAALVILALDVLALGPRTTGLPVDQAAALPQQRPAPAPTARELTPALELDQPGGPQHA</sequence>